<dbReference type="SMART" id="SM00729">
    <property type="entry name" value="Elp3"/>
    <property type="match status" value="1"/>
</dbReference>
<dbReference type="InterPro" id="IPR058240">
    <property type="entry name" value="rSAM_sf"/>
</dbReference>
<dbReference type="PROSITE" id="PS51918">
    <property type="entry name" value="RADICAL_SAM"/>
    <property type="match status" value="1"/>
</dbReference>
<dbReference type="GeneID" id="68867994"/>
<dbReference type="InterPro" id="IPR013785">
    <property type="entry name" value="Aldolase_TIM"/>
</dbReference>
<dbReference type="InterPro" id="IPR006638">
    <property type="entry name" value="Elp3/MiaA/NifB-like_rSAM"/>
</dbReference>
<organism evidence="6 7">
    <name type="scientific">Saccharolobus caldissimus</name>
    <dbReference type="NCBI Taxonomy" id="1702097"/>
    <lineage>
        <taxon>Archaea</taxon>
        <taxon>Thermoproteota</taxon>
        <taxon>Thermoprotei</taxon>
        <taxon>Sulfolobales</taxon>
        <taxon>Sulfolobaceae</taxon>
        <taxon>Saccharolobus</taxon>
    </lineage>
</organism>
<proteinExistence type="predicted"/>
<dbReference type="Proteomes" id="UP001319921">
    <property type="component" value="Chromosome"/>
</dbReference>
<dbReference type="AlphaFoldDB" id="A0AAQ4CWR9"/>
<dbReference type="InterPro" id="IPR040087">
    <property type="entry name" value="MJ0021-like"/>
</dbReference>
<name>A0AAQ4CWR9_9CREN</name>
<gene>
    <name evidence="6" type="ORF">SACC_32670</name>
</gene>
<keyword evidence="7" id="KW-1185">Reference proteome</keyword>
<reference evidence="6 7" key="1">
    <citation type="journal article" date="2022" name="Microbiol. Resour. Announc.">
        <title>Complete Genome Sequence of the Hyperthermophilic and Acidophilic Archaeon Saccharolobus caldissimus Strain HS-3T.</title>
        <authorList>
            <person name="Sakai H.D."/>
            <person name="Kurosawa N."/>
        </authorList>
    </citation>
    <scope>NUCLEOTIDE SEQUENCE [LARGE SCALE GENOMIC DNA]</scope>
    <source>
        <strain evidence="6 7">JCM32116</strain>
    </source>
</reference>
<dbReference type="RefSeq" id="WP_229570989.1">
    <property type="nucleotide sequence ID" value="NZ_AP025226.1"/>
</dbReference>
<dbReference type="GO" id="GO:0051536">
    <property type="term" value="F:iron-sulfur cluster binding"/>
    <property type="evidence" value="ECO:0007669"/>
    <property type="project" value="UniProtKB-KW"/>
</dbReference>
<evidence type="ECO:0000313" key="7">
    <source>
        <dbReference type="Proteomes" id="UP001319921"/>
    </source>
</evidence>
<feature type="domain" description="Radical SAM core" evidence="5">
    <location>
        <begin position="22"/>
        <end position="236"/>
    </location>
</feature>
<sequence>MTIIGNPEIGLYTGKLPKGCELCRLGSKLVLFITGECDDNCYYCPVSEDRFGKDKIFANETEIKDLEDVLYEAYRMRALGAGITGGDPILKIDRVVEIISLLKSEFGSNFHIHLYTTGRYVNDDVMKELVNAGLDEIRFHPIRDEYLNAIKIASKYNIDVGIELPSIPNEEDRIIKLIEWAKENNIKFVNLNELELNSRNYLHLNARGFHVSHGITGVKGSFDTAYKIIRRFESDKKIVVHYCSSIYKDLVETRTRFFRMIRYSSKPYEEYTEEGTIIRALIKANGFINEIEEFGEQHNLNQYYVMPRIVNYLLEKYKNNIDEVYIIEEHPDSRRLKISEKLIYTKSQNS</sequence>
<keyword evidence="3" id="KW-0408">Iron</keyword>
<dbReference type="Pfam" id="PF04055">
    <property type="entry name" value="Radical_SAM"/>
    <property type="match status" value="1"/>
</dbReference>
<dbReference type="GO" id="GO:0046872">
    <property type="term" value="F:metal ion binding"/>
    <property type="evidence" value="ECO:0007669"/>
    <property type="project" value="UniProtKB-KW"/>
</dbReference>
<dbReference type="SFLD" id="SFLDS00029">
    <property type="entry name" value="Radical_SAM"/>
    <property type="match status" value="1"/>
</dbReference>
<dbReference type="GO" id="GO:0003824">
    <property type="term" value="F:catalytic activity"/>
    <property type="evidence" value="ECO:0007669"/>
    <property type="project" value="InterPro"/>
</dbReference>
<evidence type="ECO:0000259" key="5">
    <source>
        <dbReference type="PROSITE" id="PS51918"/>
    </source>
</evidence>
<dbReference type="Gene3D" id="3.20.20.70">
    <property type="entry name" value="Aldolase class I"/>
    <property type="match status" value="1"/>
</dbReference>
<dbReference type="SFLD" id="SFLDG01108">
    <property type="entry name" value="Uncharacterised_Radical_SAM_Su"/>
    <property type="match status" value="1"/>
</dbReference>
<dbReference type="PANTHER" id="PTHR43288:SF1">
    <property type="entry name" value="GLYCYL-RADICAL ENZYME ACTIVATING ENZYME MJ0021-RELATED"/>
    <property type="match status" value="1"/>
</dbReference>
<accession>A0AAQ4CWR9</accession>
<keyword evidence="2" id="KW-0479">Metal-binding</keyword>
<dbReference type="SUPFAM" id="SSF102114">
    <property type="entry name" value="Radical SAM enzymes"/>
    <property type="match status" value="1"/>
</dbReference>
<evidence type="ECO:0000256" key="4">
    <source>
        <dbReference type="ARBA" id="ARBA00023014"/>
    </source>
</evidence>
<evidence type="ECO:0000256" key="2">
    <source>
        <dbReference type="ARBA" id="ARBA00022723"/>
    </source>
</evidence>
<protein>
    <submittedName>
        <fullName evidence="6">Radical SAM protein</fullName>
    </submittedName>
</protein>
<evidence type="ECO:0000256" key="1">
    <source>
        <dbReference type="ARBA" id="ARBA00022691"/>
    </source>
</evidence>
<dbReference type="EMBL" id="AP025226">
    <property type="protein sequence ID" value="BDC00251.1"/>
    <property type="molecule type" value="Genomic_DNA"/>
</dbReference>
<dbReference type="InterPro" id="IPR007197">
    <property type="entry name" value="rSAM"/>
</dbReference>
<evidence type="ECO:0000313" key="6">
    <source>
        <dbReference type="EMBL" id="BDC00251.1"/>
    </source>
</evidence>
<evidence type="ECO:0000256" key="3">
    <source>
        <dbReference type="ARBA" id="ARBA00023004"/>
    </source>
</evidence>
<dbReference type="PANTHER" id="PTHR43288">
    <property type="entry name" value="BIOTIN SYNTHASE-RELATED PROTEIN, RADICAL SAM SUPERFAMILY"/>
    <property type="match status" value="1"/>
</dbReference>
<dbReference type="KEGG" id="scas:SACC_32670"/>
<keyword evidence="4" id="KW-0411">Iron-sulfur</keyword>
<keyword evidence="1" id="KW-0949">S-adenosyl-L-methionine</keyword>
<dbReference type="CDD" id="cd01335">
    <property type="entry name" value="Radical_SAM"/>
    <property type="match status" value="1"/>
</dbReference>